<reference evidence="1" key="1">
    <citation type="journal article" date="2020" name="mSystems">
        <title>Genome- and Community-Level Interaction Insights into Carbon Utilization and Element Cycling Functions of Hydrothermarchaeota in Hydrothermal Sediment.</title>
        <authorList>
            <person name="Zhou Z."/>
            <person name="Liu Y."/>
            <person name="Xu W."/>
            <person name="Pan J."/>
            <person name="Luo Z.H."/>
            <person name="Li M."/>
        </authorList>
    </citation>
    <scope>NUCLEOTIDE SEQUENCE [LARGE SCALE GENOMIC DNA]</scope>
    <source>
        <strain evidence="1">SpSt-102</strain>
    </source>
</reference>
<name>A0A7C5V3D1_9FIRM</name>
<protein>
    <submittedName>
        <fullName evidence="1">DUF2922 domain-containing protein</fullName>
    </submittedName>
</protein>
<comment type="caution">
    <text evidence="1">The sequence shown here is derived from an EMBL/GenBank/DDBJ whole genome shotgun (WGS) entry which is preliminary data.</text>
</comment>
<accession>A0A7C5V3D1</accession>
<dbReference type="InterPro" id="IPR021321">
    <property type="entry name" value="DUF2922"/>
</dbReference>
<dbReference type="AlphaFoldDB" id="A0A7C5V3D1"/>
<organism evidence="1">
    <name type="scientific">Caldicellulosiruptor owensensis</name>
    <dbReference type="NCBI Taxonomy" id="55205"/>
    <lineage>
        <taxon>Bacteria</taxon>
        <taxon>Bacillati</taxon>
        <taxon>Bacillota</taxon>
        <taxon>Bacillota incertae sedis</taxon>
        <taxon>Caldicellulosiruptorales</taxon>
        <taxon>Caldicellulosiruptoraceae</taxon>
        <taxon>Caldicellulosiruptor</taxon>
    </lineage>
</organism>
<sequence>MLTLVLTFKLQNDKTFRLSIPEPKPNLTAAEVDSVMNLIAQKNIFVTSSPIVEKVSAKIVDREVNTLIGK</sequence>
<dbReference type="Pfam" id="PF11148">
    <property type="entry name" value="DUF2922"/>
    <property type="match status" value="1"/>
</dbReference>
<dbReference type="EMBL" id="DRUZ01000032">
    <property type="protein sequence ID" value="HHS01383.1"/>
    <property type="molecule type" value="Genomic_DNA"/>
</dbReference>
<evidence type="ECO:0000313" key="1">
    <source>
        <dbReference type="EMBL" id="HHS01383.1"/>
    </source>
</evidence>
<proteinExistence type="predicted"/>
<gene>
    <name evidence="1" type="ORF">ENL71_02445</name>
</gene>